<keyword evidence="8" id="KW-1133">Transmembrane helix</keyword>
<evidence type="ECO:0000259" key="9">
    <source>
        <dbReference type="PROSITE" id="PS50011"/>
    </source>
</evidence>
<keyword evidence="5 10" id="KW-0418">Kinase</keyword>
<dbReference type="PROSITE" id="PS50011">
    <property type="entry name" value="PROTEIN_KINASE_DOM"/>
    <property type="match status" value="1"/>
</dbReference>
<name>C5C4Y8_BEUC1</name>
<dbReference type="Proteomes" id="UP000007962">
    <property type="component" value="Chromosome"/>
</dbReference>
<evidence type="ECO:0000256" key="3">
    <source>
        <dbReference type="ARBA" id="ARBA00022679"/>
    </source>
</evidence>
<dbReference type="Gene3D" id="1.10.510.10">
    <property type="entry name" value="Transferase(Phosphotransferase) domain 1"/>
    <property type="match status" value="1"/>
</dbReference>
<evidence type="ECO:0000256" key="5">
    <source>
        <dbReference type="ARBA" id="ARBA00022777"/>
    </source>
</evidence>
<feature type="domain" description="Protein kinase" evidence="9">
    <location>
        <begin position="13"/>
        <end position="309"/>
    </location>
</feature>
<feature type="compositionally biased region" description="Basic residues" evidence="7">
    <location>
        <begin position="282"/>
        <end position="294"/>
    </location>
</feature>
<dbReference type="PANTHER" id="PTHR43289">
    <property type="entry name" value="MITOGEN-ACTIVATED PROTEIN KINASE KINASE KINASE 20-RELATED"/>
    <property type="match status" value="1"/>
</dbReference>
<dbReference type="RefSeq" id="WP_015882356.1">
    <property type="nucleotide sequence ID" value="NC_012669.1"/>
</dbReference>
<accession>C5C4Y8</accession>
<dbReference type="InterPro" id="IPR000719">
    <property type="entry name" value="Prot_kinase_dom"/>
</dbReference>
<keyword evidence="11" id="KW-1185">Reference proteome</keyword>
<dbReference type="EC" id="2.7.11.1" evidence="1"/>
<dbReference type="GO" id="GO:0005524">
    <property type="term" value="F:ATP binding"/>
    <property type="evidence" value="ECO:0007669"/>
    <property type="project" value="UniProtKB-KW"/>
</dbReference>
<evidence type="ECO:0000256" key="6">
    <source>
        <dbReference type="ARBA" id="ARBA00022840"/>
    </source>
</evidence>
<dbReference type="EMBL" id="CP001618">
    <property type="protein sequence ID" value="ACQ80116.1"/>
    <property type="molecule type" value="Genomic_DNA"/>
</dbReference>
<dbReference type="STRING" id="471853.Bcav_1860"/>
<dbReference type="OrthoDB" id="5137722at2"/>
<feature type="region of interest" description="Disordered" evidence="7">
    <location>
        <begin position="251"/>
        <end position="294"/>
    </location>
</feature>
<dbReference type="Pfam" id="PF00069">
    <property type="entry name" value="Pkinase"/>
    <property type="match status" value="1"/>
</dbReference>
<evidence type="ECO:0000256" key="2">
    <source>
        <dbReference type="ARBA" id="ARBA00022527"/>
    </source>
</evidence>
<dbReference type="PANTHER" id="PTHR43289:SF6">
    <property type="entry name" value="SERINE_THREONINE-PROTEIN KINASE NEKL-3"/>
    <property type="match status" value="1"/>
</dbReference>
<keyword evidence="8" id="KW-0472">Membrane</keyword>
<organism evidence="10 11">
    <name type="scientific">Beutenbergia cavernae (strain ATCC BAA-8 / DSM 12333 / CCUG 43141 / JCM 11478 / NBRC 16432 / NCIMB 13614 / HKI 0122)</name>
    <dbReference type="NCBI Taxonomy" id="471853"/>
    <lineage>
        <taxon>Bacteria</taxon>
        <taxon>Bacillati</taxon>
        <taxon>Actinomycetota</taxon>
        <taxon>Actinomycetes</taxon>
        <taxon>Micrococcales</taxon>
        <taxon>Beutenbergiaceae</taxon>
        <taxon>Beutenbergia</taxon>
    </lineage>
</organism>
<sequence length="448" mass="46136">MQHTRRAPQVPGYRLGDPLGFGADGPVWAGRPVAVPDGDPVAVRLVRLDPSLVEPYRARVGGLRGLDHPHLGGVADVVAVDERTTAVVGPPVPGPTLAALRAARAPLGEREVRTLVGQVASALAHLHAQGVVHGDVSPANVVAAERGWVLIDVAGFAPTEGGTVGFVAPERRTGRPASAAGDVWSLAALAAFCAEDVPPEVERALAEDPASRPAAAELAALDAAEEPRLPAGDVLAQASLRAAALAAPTTRLGGRVRASRRRRTRSGRGVRVASAGRAGTRSGRRAARHGAPSPRRRALMAAVAASAVLVGVALGGVVAAERPERAGGAPLGPVVRELLAARDAALTAGDLDALHAISAPGSPARAQDDELWARTRGSGTRLEGLRTEVLGVEAADDDEVLVRVRQLPHVRVTPEGRRTVPAQGERCVRLRVEQGVDGARLADVGICS</sequence>
<keyword evidence="8" id="KW-0812">Transmembrane</keyword>
<dbReference type="AlphaFoldDB" id="C5C4Y8"/>
<evidence type="ECO:0000313" key="11">
    <source>
        <dbReference type="Proteomes" id="UP000007962"/>
    </source>
</evidence>
<feature type="transmembrane region" description="Helical" evidence="8">
    <location>
        <begin position="298"/>
        <end position="320"/>
    </location>
</feature>
<evidence type="ECO:0000256" key="1">
    <source>
        <dbReference type="ARBA" id="ARBA00012513"/>
    </source>
</evidence>
<reference evidence="10 11" key="1">
    <citation type="journal article" date="2009" name="Stand. Genomic Sci.">
        <title>Complete genome sequence of Beutenbergia cavernae type strain (HKI 0122).</title>
        <authorList>
            <person name="Land M."/>
            <person name="Pukall R."/>
            <person name="Abt B."/>
            <person name="Goker M."/>
            <person name="Rohde M."/>
            <person name="Glavina Del Rio T."/>
            <person name="Tice H."/>
            <person name="Copeland A."/>
            <person name="Cheng J.F."/>
            <person name="Lucas S."/>
            <person name="Chen F."/>
            <person name="Nolan M."/>
            <person name="Bruce D."/>
            <person name="Goodwin L."/>
            <person name="Pitluck S."/>
            <person name="Ivanova N."/>
            <person name="Mavromatis K."/>
            <person name="Ovchinnikova G."/>
            <person name="Pati A."/>
            <person name="Chen A."/>
            <person name="Palaniappan K."/>
            <person name="Hauser L."/>
            <person name="Chang Y.J."/>
            <person name="Jefferies C.C."/>
            <person name="Saunders E."/>
            <person name="Brettin T."/>
            <person name="Detter J.C."/>
            <person name="Han C."/>
            <person name="Chain P."/>
            <person name="Bristow J."/>
            <person name="Eisen J.A."/>
            <person name="Markowitz V."/>
            <person name="Hugenholtz P."/>
            <person name="Kyrpides N.C."/>
            <person name="Klenk H.P."/>
            <person name="Lapidus A."/>
        </authorList>
    </citation>
    <scope>NUCLEOTIDE SEQUENCE [LARGE SCALE GENOMIC DNA]</scope>
    <source>
        <strain evidence="11">ATCC BAA-8 / DSM 12333 / NBRC 16432</strain>
    </source>
</reference>
<proteinExistence type="predicted"/>
<dbReference type="eggNOG" id="COG0515">
    <property type="taxonomic scope" value="Bacteria"/>
</dbReference>
<dbReference type="HOGENOM" id="CLU_035480_0_0_11"/>
<dbReference type="SUPFAM" id="SSF56112">
    <property type="entry name" value="Protein kinase-like (PK-like)"/>
    <property type="match status" value="1"/>
</dbReference>
<dbReference type="SMART" id="SM00220">
    <property type="entry name" value="S_TKc"/>
    <property type="match status" value="1"/>
</dbReference>
<feature type="compositionally biased region" description="Low complexity" evidence="7">
    <location>
        <begin position="269"/>
        <end position="281"/>
    </location>
</feature>
<evidence type="ECO:0000313" key="10">
    <source>
        <dbReference type="EMBL" id="ACQ80116.1"/>
    </source>
</evidence>
<feature type="compositionally biased region" description="Basic residues" evidence="7">
    <location>
        <begin position="257"/>
        <end position="268"/>
    </location>
</feature>
<evidence type="ECO:0000256" key="7">
    <source>
        <dbReference type="SAM" id="MobiDB-lite"/>
    </source>
</evidence>
<dbReference type="GO" id="GO:0004674">
    <property type="term" value="F:protein serine/threonine kinase activity"/>
    <property type="evidence" value="ECO:0007669"/>
    <property type="project" value="UniProtKB-KW"/>
</dbReference>
<keyword evidence="2 10" id="KW-0723">Serine/threonine-protein kinase</keyword>
<keyword evidence="6" id="KW-0067">ATP-binding</keyword>
<protein>
    <recommendedName>
        <fullName evidence="1">non-specific serine/threonine protein kinase</fullName>
        <ecNumber evidence="1">2.7.11.1</ecNumber>
    </recommendedName>
</protein>
<gene>
    <name evidence="10" type="ordered locus">Bcav_1860</name>
</gene>
<dbReference type="KEGG" id="bcv:Bcav_1860"/>
<evidence type="ECO:0000256" key="4">
    <source>
        <dbReference type="ARBA" id="ARBA00022741"/>
    </source>
</evidence>
<dbReference type="InterPro" id="IPR011009">
    <property type="entry name" value="Kinase-like_dom_sf"/>
</dbReference>
<keyword evidence="3" id="KW-0808">Transferase</keyword>
<evidence type="ECO:0000256" key="8">
    <source>
        <dbReference type="SAM" id="Phobius"/>
    </source>
</evidence>
<keyword evidence="4" id="KW-0547">Nucleotide-binding</keyword>